<evidence type="ECO:0000256" key="1">
    <source>
        <dbReference type="ARBA" id="ARBA00006484"/>
    </source>
</evidence>
<dbReference type="PROSITE" id="PS00061">
    <property type="entry name" value="ADH_SHORT"/>
    <property type="match status" value="1"/>
</dbReference>
<dbReference type="InterPro" id="IPR020904">
    <property type="entry name" value="Sc_DH/Rdtase_CS"/>
</dbReference>
<evidence type="ECO:0000313" key="4">
    <source>
        <dbReference type="EMBL" id="KAG9237968.1"/>
    </source>
</evidence>
<organism evidence="4 5">
    <name type="scientific">Amylocarpus encephaloides</name>
    <dbReference type="NCBI Taxonomy" id="45428"/>
    <lineage>
        <taxon>Eukaryota</taxon>
        <taxon>Fungi</taxon>
        <taxon>Dikarya</taxon>
        <taxon>Ascomycota</taxon>
        <taxon>Pezizomycotina</taxon>
        <taxon>Leotiomycetes</taxon>
        <taxon>Helotiales</taxon>
        <taxon>Helotiales incertae sedis</taxon>
        <taxon>Amylocarpus</taxon>
    </lineage>
</organism>
<evidence type="ECO:0000256" key="3">
    <source>
        <dbReference type="ARBA" id="ARBA00023002"/>
    </source>
</evidence>
<accession>A0A9P7YQA1</accession>
<evidence type="ECO:0000256" key="2">
    <source>
        <dbReference type="ARBA" id="ARBA00022857"/>
    </source>
</evidence>
<keyword evidence="2" id="KW-0521">NADP</keyword>
<reference evidence="4" key="1">
    <citation type="journal article" date="2021" name="IMA Fungus">
        <title>Genomic characterization of three marine fungi, including Emericellopsis atlantica sp. nov. with signatures of a generalist lifestyle and marine biomass degradation.</title>
        <authorList>
            <person name="Hagestad O.C."/>
            <person name="Hou L."/>
            <person name="Andersen J.H."/>
            <person name="Hansen E.H."/>
            <person name="Altermark B."/>
            <person name="Li C."/>
            <person name="Kuhnert E."/>
            <person name="Cox R.J."/>
            <person name="Crous P.W."/>
            <person name="Spatafora J.W."/>
            <person name="Lail K."/>
            <person name="Amirebrahimi M."/>
            <person name="Lipzen A."/>
            <person name="Pangilinan J."/>
            <person name="Andreopoulos W."/>
            <person name="Hayes R.D."/>
            <person name="Ng V."/>
            <person name="Grigoriev I.V."/>
            <person name="Jackson S.A."/>
            <person name="Sutton T.D.S."/>
            <person name="Dobson A.D.W."/>
            <person name="Rama T."/>
        </authorList>
    </citation>
    <scope>NUCLEOTIDE SEQUENCE</scope>
    <source>
        <strain evidence="4">TRa018bII</strain>
    </source>
</reference>
<dbReference type="InterPro" id="IPR036291">
    <property type="entry name" value="NAD(P)-bd_dom_sf"/>
</dbReference>
<dbReference type="CDD" id="cd05233">
    <property type="entry name" value="SDR_c"/>
    <property type="match status" value="1"/>
</dbReference>
<comment type="similarity">
    <text evidence="1">Belongs to the short-chain dehydrogenases/reductases (SDR) family.</text>
</comment>
<protein>
    <submittedName>
        <fullName evidence="4">3-oxoacyl-reductase</fullName>
    </submittedName>
</protein>
<keyword evidence="3" id="KW-0560">Oxidoreductase</keyword>
<evidence type="ECO:0000313" key="5">
    <source>
        <dbReference type="Proteomes" id="UP000824998"/>
    </source>
</evidence>
<dbReference type="OrthoDB" id="1669814at2759"/>
<dbReference type="EMBL" id="MU251377">
    <property type="protein sequence ID" value="KAG9237968.1"/>
    <property type="molecule type" value="Genomic_DNA"/>
</dbReference>
<dbReference type="PANTHER" id="PTHR24321">
    <property type="entry name" value="DEHYDROGENASES, SHORT CHAIN"/>
    <property type="match status" value="1"/>
</dbReference>
<keyword evidence="5" id="KW-1185">Reference proteome</keyword>
<dbReference type="Proteomes" id="UP000824998">
    <property type="component" value="Unassembled WGS sequence"/>
</dbReference>
<dbReference type="FunFam" id="3.40.50.720:FF:000084">
    <property type="entry name" value="Short-chain dehydrogenase reductase"/>
    <property type="match status" value="1"/>
</dbReference>
<dbReference type="PRINTS" id="PR00081">
    <property type="entry name" value="GDHRDH"/>
</dbReference>
<dbReference type="GO" id="GO:0016491">
    <property type="term" value="F:oxidoreductase activity"/>
    <property type="evidence" value="ECO:0007669"/>
    <property type="project" value="UniProtKB-KW"/>
</dbReference>
<proteinExistence type="inferred from homology"/>
<dbReference type="GO" id="GO:0009688">
    <property type="term" value="P:abscisic acid biosynthetic process"/>
    <property type="evidence" value="ECO:0007669"/>
    <property type="project" value="UniProtKB-ARBA"/>
</dbReference>
<name>A0A9P7YQA1_9HELO</name>
<dbReference type="AlphaFoldDB" id="A0A9P7YQA1"/>
<dbReference type="SUPFAM" id="SSF51735">
    <property type="entry name" value="NAD(P)-binding Rossmann-fold domains"/>
    <property type="match status" value="1"/>
</dbReference>
<gene>
    <name evidence="4" type="ORF">BJ875DRAFT_101488</name>
</gene>
<dbReference type="Gene3D" id="3.40.50.720">
    <property type="entry name" value="NAD(P)-binding Rossmann-like Domain"/>
    <property type="match status" value="1"/>
</dbReference>
<dbReference type="PRINTS" id="PR00080">
    <property type="entry name" value="SDRFAMILY"/>
</dbReference>
<comment type="caution">
    <text evidence="4">The sequence shown here is derived from an EMBL/GenBank/DDBJ whole genome shotgun (WGS) entry which is preliminary data.</text>
</comment>
<dbReference type="InterPro" id="IPR002347">
    <property type="entry name" value="SDR_fam"/>
</dbReference>
<sequence length="255" mass="26153">MPSTTSSPTLQGKVIALTGGASGIGLATAKILASLGAKVSIADVSAEALESVAKDIKGSGGEVFTKVTDVRKRDMVEAWVRETVETFGALDGAANLAGVIGKNHGKMLLADHDDEEWDFVMDVNLKGVRNCMRAQINAISDGGSIVNAASICGLIGLKGCSAYCASKHAVIGLTRSAAKEVGSRNVRVNCIAPGVTETPMLNQSTNASGSIGIGGAVIERRGQPEEIANAIVFLLSQGASFITGQCYSVDGGWNA</sequence>
<dbReference type="PANTHER" id="PTHR24321:SF8">
    <property type="entry name" value="ESTRADIOL 17-BETA-DEHYDROGENASE 8-RELATED"/>
    <property type="match status" value="1"/>
</dbReference>
<dbReference type="Pfam" id="PF13561">
    <property type="entry name" value="adh_short_C2"/>
    <property type="match status" value="1"/>
</dbReference>